<reference evidence="1 2" key="1">
    <citation type="journal article" date="2014" name="Am. J. Bot.">
        <title>Genome assembly and annotation for red clover (Trifolium pratense; Fabaceae).</title>
        <authorList>
            <person name="Istvanek J."/>
            <person name="Jaros M."/>
            <person name="Krenek A."/>
            <person name="Repkova J."/>
        </authorList>
    </citation>
    <scope>NUCLEOTIDE SEQUENCE [LARGE SCALE GENOMIC DNA]</scope>
    <source>
        <strain evidence="2">cv. Tatra</strain>
        <tissue evidence="1">Young leaves</tissue>
    </source>
</reference>
<organism evidence="1 2">
    <name type="scientific">Trifolium pratense</name>
    <name type="common">Red clover</name>
    <dbReference type="NCBI Taxonomy" id="57577"/>
    <lineage>
        <taxon>Eukaryota</taxon>
        <taxon>Viridiplantae</taxon>
        <taxon>Streptophyta</taxon>
        <taxon>Embryophyta</taxon>
        <taxon>Tracheophyta</taxon>
        <taxon>Spermatophyta</taxon>
        <taxon>Magnoliopsida</taxon>
        <taxon>eudicotyledons</taxon>
        <taxon>Gunneridae</taxon>
        <taxon>Pentapetalae</taxon>
        <taxon>rosids</taxon>
        <taxon>fabids</taxon>
        <taxon>Fabales</taxon>
        <taxon>Fabaceae</taxon>
        <taxon>Papilionoideae</taxon>
        <taxon>50 kb inversion clade</taxon>
        <taxon>NPAAA clade</taxon>
        <taxon>Hologalegina</taxon>
        <taxon>IRL clade</taxon>
        <taxon>Trifolieae</taxon>
        <taxon>Trifolium</taxon>
    </lineage>
</organism>
<sequence>MKLYLLDRGLHPDSDFAKAVGIEEPKTLDAFFEKAKKYIAYEEKQRAKDLRRPKS</sequence>
<gene>
    <name evidence="1" type="ORF">L195_g064192</name>
</gene>
<dbReference type="AlphaFoldDB" id="A0A2K3KRI4"/>
<proteinExistence type="predicted"/>
<name>A0A2K3KRI4_TRIPR</name>
<dbReference type="Proteomes" id="UP000236291">
    <property type="component" value="Unassembled WGS sequence"/>
</dbReference>
<feature type="non-terminal residue" evidence="1">
    <location>
        <position position="55"/>
    </location>
</feature>
<protein>
    <submittedName>
        <fullName evidence="1">Uncharacterized protein</fullName>
    </submittedName>
</protein>
<comment type="caution">
    <text evidence="1">The sequence shown here is derived from an EMBL/GenBank/DDBJ whole genome shotgun (WGS) entry which is preliminary data.</text>
</comment>
<dbReference type="EMBL" id="ASHM01237061">
    <property type="protein sequence ID" value="PNX68900.1"/>
    <property type="molecule type" value="Genomic_DNA"/>
</dbReference>
<accession>A0A2K3KRI4</accession>
<reference evidence="1 2" key="2">
    <citation type="journal article" date="2017" name="Front. Plant Sci.">
        <title>Gene Classification and Mining of Molecular Markers Useful in Red Clover (Trifolium pratense) Breeding.</title>
        <authorList>
            <person name="Istvanek J."/>
            <person name="Dluhosova J."/>
            <person name="Dluhos P."/>
            <person name="Patkova L."/>
            <person name="Nedelnik J."/>
            <person name="Repkova J."/>
        </authorList>
    </citation>
    <scope>NUCLEOTIDE SEQUENCE [LARGE SCALE GENOMIC DNA]</scope>
    <source>
        <strain evidence="2">cv. Tatra</strain>
        <tissue evidence="1">Young leaves</tissue>
    </source>
</reference>
<evidence type="ECO:0000313" key="2">
    <source>
        <dbReference type="Proteomes" id="UP000236291"/>
    </source>
</evidence>
<evidence type="ECO:0000313" key="1">
    <source>
        <dbReference type="EMBL" id="PNX68900.1"/>
    </source>
</evidence>